<evidence type="ECO:0000256" key="1">
    <source>
        <dbReference type="ARBA" id="ARBA00001957"/>
    </source>
</evidence>
<dbReference type="InterPro" id="IPR009081">
    <property type="entry name" value="PP-bd_ACP"/>
</dbReference>
<dbReference type="InterPro" id="IPR006162">
    <property type="entry name" value="Ppantetheine_attach_site"/>
</dbReference>
<keyword evidence="4" id="KW-0597">Phosphoprotein</keyword>
<dbReference type="SUPFAM" id="SSF56801">
    <property type="entry name" value="Acetyl-CoA synthetase-like"/>
    <property type="match status" value="3"/>
</dbReference>
<dbReference type="GO" id="GO:0005829">
    <property type="term" value="C:cytosol"/>
    <property type="evidence" value="ECO:0007669"/>
    <property type="project" value="TreeGrafter"/>
</dbReference>
<dbReference type="SUPFAM" id="SSF47336">
    <property type="entry name" value="ACP-like"/>
    <property type="match status" value="3"/>
</dbReference>
<evidence type="ECO:0000256" key="6">
    <source>
        <dbReference type="ARBA" id="ARBA00023194"/>
    </source>
</evidence>
<dbReference type="SUPFAM" id="SSF52777">
    <property type="entry name" value="CoA-dependent acyltransferases"/>
    <property type="match status" value="6"/>
</dbReference>
<dbReference type="PROSITE" id="PS00455">
    <property type="entry name" value="AMP_BINDING"/>
    <property type="match status" value="2"/>
</dbReference>
<dbReference type="GO" id="GO:0043041">
    <property type="term" value="P:amino acid activation for nonribosomal peptide biosynthetic process"/>
    <property type="evidence" value="ECO:0007669"/>
    <property type="project" value="TreeGrafter"/>
</dbReference>
<dbReference type="InterPro" id="IPR045851">
    <property type="entry name" value="AMP-bd_C_sf"/>
</dbReference>
<dbReference type="InterPro" id="IPR010060">
    <property type="entry name" value="NRPS_synth"/>
</dbReference>
<dbReference type="InterPro" id="IPR020806">
    <property type="entry name" value="PKS_PP-bd"/>
</dbReference>
<evidence type="ECO:0000256" key="2">
    <source>
        <dbReference type="ARBA" id="ARBA00006432"/>
    </source>
</evidence>
<dbReference type="Pfam" id="PF00501">
    <property type="entry name" value="AMP-binding"/>
    <property type="match status" value="2"/>
</dbReference>
<dbReference type="FunFam" id="3.40.50.980:FF:000002">
    <property type="entry name" value="Enterobactin synthetase component F"/>
    <property type="match status" value="1"/>
</dbReference>
<comment type="cofactor">
    <cofactor evidence="1">
        <name>pantetheine 4'-phosphate</name>
        <dbReference type="ChEBI" id="CHEBI:47942"/>
    </cofactor>
</comment>
<keyword evidence="9" id="KW-1185">Reference proteome</keyword>
<dbReference type="GO" id="GO:0017000">
    <property type="term" value="P:antibiotic biosynthetic process"/>
    <property type="evidence" value="ECO:0007669"/>
    <property type="project" value="UniProtKB-KW"/>
</dbReference>
<dbReference type="InterPro" id="IPR025110">
    <property type="entry name" value="AMP-bd_C"/>
</dbReference>
<dbReference type="FunFam" id="2.30.38.10:FF:000001">
    <property type="entry name" value="Non-ribosomal peptide synthetase PvdI"/>
    <property type="match status" value="1"/>
</dbReference>
<dbReference type="InterPro" id="IPR023213">
    <property type="entry name" value="CAT-like_dom_sf"/>
</dbReference>
<dbReference type="Gene3D" id="3.30.559.10">
    <property type="entry name" value="Chloramphenicol acetyltransferase-like domain"/>
    <property type="match status" value="4"/>
</dbReference>
<evidence type="ECO:0000313" key="8">
    <source>
        <dbReference type="EMBL" id="RKT55883.1"/>
    </source>
</evidence>
<evidence type="ECO:0000313" key="9">
    <source>
        <dbReference type="Proteomes" id="UP000282084"/>
    </source>
</evidence>
<dbReference type="PANTHER" id="PTHR45527">
    <property type="entry name" value="NONRIBOSOMAL PEPTIDE SYNTHETASE"/>
    <property type="match status" value="1"/>
</dbReference>
<dbReference type="SMART" id="SM00823">
    <property type="entry name" value="PKS_PP"/>
    <property type="match status" value="3"/>
</dbReference>
<dbReference type="InterPro" id="IPR000873">
    <property type="entry name" value="AMP-dep_synth/lig_dom"/>
</dbReference>
<dbReference type="GO" id="GO:0044550">
    <property type="term" value="P:secondary metabolite biosynthetic process"/>
    <property type="evidence" value="ECO:0007669"/>
    <property type="project" value="UniProtKB-ARBA"/>
</dbReference>
<feature type="domain" description="Carrier" evidence="7">
    <location>
        <begin position="474"/>
        <end position="544"/>
    </location>
</feature>
<reference evidence="8 9" key="1">
    <citation type="submission" date="2018-10" db="EMBL/GenBank/DDBJ databases">
        <title>Sequencing the genomes of 1000 actinobacteria strains.</title>
        <authorList>
            <person name="Klenk H.-P."/>
        </authorList>
    </citation>
    <scope>NUCLEOTIDE SEQUENCE [LARGE SCALE GENOMIC DNA]</scope>
    <source>
        <strain evidence="8 9">DSM 43800</strain>
    </source>
</reference>
<dbReference type="InterPro" id="IPR020845">
    <property type="entry name" value="AMP-binding_CS"/>
</dbReference>
<dbReference type="Proteomes" id="UP000282084">
    <property type="component" value="Unassembled WGS sequence"/>
</dbReference>
<dbReference type="PROSITE" id="PS50075">
    <property type="entry name" value="CARRIER"/>
    <property type="match status" value="3"/>
</dbReference>
<dbReference type="GO" id="GO:0031177">
    <property type="term" value="F:phosphopantetheine binding"/>
    <property type="evidence" value="ECO:0007669"/>
    <property type="project" value="InterPro"/>
</dbReference>
<dbReference type="OrthoDB" id="2472181at2"/>
<dbReference type="FunFam" id="3.30.300.30:FF:000010">
    <property type="entry name" value="Enterobactin synthetase component F"/>
    <property type="match status" value="1"/>
</dbReference>
<dbReference type="CDD" id="cd19534">
    <property type="entry name" value="E_NRPS"/>
    <property type="match status" value="1"/>
</dbReference>
<dbReference type="CDD" id="cd19543">
    <property type="entry name" value="DCL_NRPS"/>
    <property type="match status" value="1"/>
</dbReference>
<evidence type="ECO:0000256" key="4">
    <source>
        <dbReference type="ARBA" id="ARBA00022553"/>
    </source>
</evidence>
<dbReference type="GO" id="GO:0003824">
    <property type="term" value="F:catalytic activity"/>
    <property type="evidence" value="ECO:0007669"/>
    <property type="project" value="InterPro"/>
</dbReference>
<name>A0A495W5E4_9PSEU</name>
<dbReference type="PANTHER" id="PTHR45527:SF14">
    <property type="entry name" value="PLIPASTATIN SYNTHASE SUBUNIT B"/>
    <property type="match status" value="1"/>
</dbReference>
<comment type="similarity">
    <text evidence="2">Belongs to the ATP-dependent AMP-binding enzyme family.</text>
</comment>
<dbReference type="EMBL" id="RBXO01000001">
    <property type="protein sequence ID" value="RKT55883.1"/>
    <property type="molecule type" value="Genomic_DNA"/>
</dbReference>
<dbReference type="FunFam" id="3.40.50.12780:FF:000012">
    <property type="entry name" value="Non-ribosomal peptide synthetase"/>
    <property type="match status" value="1"/>
</dbReference>
<accession>A0A495W5E4</accession>
<dbReference type="PROSITE" id="PS00012">
    <property type="entry name" value="PHOSPHOPANTETHEINE"/>
    <property type="match status" value="2"/>
</dbReference>
<organism evidence="8 9">
    <name type="scientific">Saccharothrix australiensis</name>
    <dbReference type="NCBI Taxonomy" id="2072"/>
    <lineage>
        <taxon>Bacteria</taxon>
        <taxon>Bacillati</taxon>
        <taxon>Actinomycetota</taxon>
        <taxon>Actinomycetes</taxon>
        <taxon>Pseudonocardiales</taxon>
        <taxon>Pseudonocardiaceae</taxon>
        <taxon>Saccharothrix</taxon>
    </lineage>
</organism>
<dbReference type="Gene3D" id="1.10.1200.10">
    <property type="entry name" value="ACP-like"/>
    <property type="match status" value="3"/>
</dbReference>
<keyword evidence="5" id="KW-0677">Repeat</keyword>
<dbReference type="NCBIfam" id="TIGR01720">
    <property type="entry name" value="NRPS-para261"/>
    <property type="match status" value="1"/>
</dbReference>
<evidence type="ECO:0000256" key="5">
    <source>
        <dbReference type="ARBA" id="ARBA00022737"/>
    </source>
</evidence>
<proteinExistence type="inferred from homology"/>
<evidence type="ECO:0000256" key="3">
    <source>
        <dbReference type="ARBA" id="ARBA00022450"/>
    </source>
</evidence>
<dbReference type="Pfam" id="PF00550">
    <property type="entry name" value="PP-binding"/>
    <property type="match status" value="3"/>
</dbReference>
<dbReference type="InterPro" id="IPR036736">
    <property type="entry name" value="ACP-like_sf"/>
</dbReference>
<comment type="caution">
    <text evidence="8">The sequence shown here is derived from an EMBL/GenBank/DDBJ whole genome shotgun (WGS) entry which is preliminary data.</text>
</comment>
<keyword evidence="6" id="KW-0045">Antibiotic biosynthesis</keyword>
<dbReference type="InterPro" id="IPR042099">
    <property type="entry name" value="ANL_N_sf"/>
</dbReference>
<dbReference type="CDD" id="cd17643">
    <property type="entry name" value="A_NRPS_Cytc1-like"/>
    <property type="match status" value="1"/>
</dbReference>
<dbReference type="Gene3D" id="3.40.50.12780">
    <property type="entry name" value="N-terminal domain of ligase-like"/>
    <property type="match status" value="2"/>
</dbReference>
<dbReference type="Gene3D" id="3.30.559.30">
    <property type="entry name" value="Nonribosomal peptide synthetase, condensation domain"/>
    <property type="match status" value="3"/>
</dbReference>
<dbReference type="Pfam" id="PF13193">
    <property type="entry name" value="AMP-binding_C"/>
    <property type="match status" value="2"/>
</dbReference>
<dbReference type="Gene3D" id="3.30.300.30">
    <property type="match status" value="3"/>
</dbReference>
<dbReference type="InterPro" id="IPR001242">
    <property type="entry name" value="Condensation_dom"/>
</dbReference>
<dbReference type="InterPro" id="IPR010071">
    <property type="entry name" value="AA_adenyl_dom"/>
</dbReference>
<protein>
    <submittedName>
        <fullName evidence="8">Non-ribosomal peptide synthase protein (TIGR01720 family)/amino acid adenylation domain-containing protein</fullName>
    </submittedName>
</protein>
<dbReference type="Pfam" id="PF00668">
    <property type="entry name" value="Condensation"/>
    <property type="match status" value="3"/>
</dbReference>
<dbReference type="FunFam" id="1.10.1200.10:FF:000005">
    <property type="entry name" value="Nonribosomal peptide synthetase 1"/>
    <property type="match status" value="2"/>
</dbReference>
<keyword evidence="3" id="KW-0596">Phosphopantetheine</keyword>
<feature type="domain" description="Carrier" evidence="7">
    <location>
        <begin position="1052"/>
        <end position="1126"/>
    </location>
</feature>
<dbReference type="CDD" id="cd19531">
    <property type="entry name" value="LCL_NRPS-like"/>
    <property type="match status" value="1"/>
</dbReference>
<gene>
    <name evidence="8" type="ORF">C8E97_4571</name>
</gene>
<feature type="domain" description="Carrier" evidence="7">
    <location>
        <begin position="2435"/>
        <end position="2510"/>
    </location>
</feature>
<dbReference type="GO" id="GO:0008610">
    <property type="term" value="P:lipid biosynthetic process"/>
    <property type="evidence" value="ECO:0007669"/>
    <property type="project" value="UniProtKB-ARBA"/>
</dbReference>
<sequence length="2522" mass="273104">MTSARNLPRMVDAQVDRTPDAPAIVSADGVVPYRELAARANRLAHRLIARGARAERVVAIALPRSVDNVVARLAVLKTGAAYLPVDPAYPAERIAFMLADADPLLVLDGPLDDAAGPDAPDTDPGVPIHPDSPAYVIYTSGSTGRPKGVVVTHRGLPAFSDAEVAHFDVRPGDRVLQFSSPSFDASVLELCMALPVGAALVVPPEGPLLGDQLADVLRDFGVTHALIPPVALATVPHRPLPAFRTLVVGGDACPPDLVERWSPGRRMVNAYGPTESTVVTSWSGPLTPGGPPPIGRPVPGTGVRVLDEELAECAEGELYVTGVGLARGYLGRPGLTATRFVADPFGPPGARMYRTGDVVRVRADGELEFVGRADHQVKIRGFRVEPGEVEALLREHPAVRQAVVVARGEPKRLVAYVVGGTAGLREHLAATLPDYLVPSAFVALDALPLSPNGKLDRAALPAPVVGDVPAGFVAPRTGDERRVAAVWKDVLGVAHVGAHDDFFALGGDSVLAVRALARLGGLPVRAMFEHRTVEALARALPTRSPIPRVPRGRPLPLSTAQRRLFSLDGTAEQNTAAALRLTGPLDVPRLARALDALARRHDALRTTFDVVDGEPVQVVAESGAIPLVEGDERDLATPFDLRRGPLARAVLRRLGPDDHVLALVQHHIVTDGWSVGVLLAELADLYAGVEPPPPTAQYPDFAAWDASRPEGDVAYWRDRLVGIEALDLPTDRPRPPLRTTSGAVLRRPLPADLVRRLADVGRAHDATLFMTLTAAVQVLLSSRSRQRDVALGTVTSGRDHADLERAVGFFVRTLVLRSWVDPELPFTGFLDHVRDTVLEAFAHDDVPFDRVVAAVGADPDPSRTPLVQAVVALHPPLVERADFGGLTATEHDLPRPNARFDLVVEFWPRDDSLTLTVEHNTDLFDAATVERLAEDLEALLRQVVDDPDRPLRGLVELDFPPDDTVRVRGMRVDVAAVEEVLRRHHEVSDAVVVATERRLVAYVTPPVSPAALEGFAAQVLPAHSVPTTFVGLDRLDRDDLPAPPDEPRAYVAPRTPVEAVLARVFAEVLGAARVGVRDNFFALGGDSILGIQVVTRARQAGLVLTSRDIFAHQTIAALAPHVTRDLPPATDQGEVTGEAPTTPIQRWFLGTGSTLFEQSLVVDLDTDLDEAALRVAVDALVAHHDALRMRFEGDRQVGEPVGRGEPLLRAEALGARSVRLTAHHLVVDGVSWRILAEDLVTAHRQAAAGGAVHLGRKTTSFRDWARRLRDHAVAGGFDAELPHWEAVSGEGVPTDRDGPNTFATARAVTVRLTGDETAALLRDVPDVYRTQVNDVLLTALGRVLADWTGRDRVLVDLEGHGREELFDDVDLSRTVGWFTTVFPVALDVPRGWGEALKAVKERLRAVPNRGIGYGALRHFAGGPVCDPAVSFNYLGRFTADQRDLDLAADPDMPRPHLIDVVGRVQADRLEFTWHYSAAVHDEATVARLADEFAGALRAIVAHCREPGAGGRTPSDFPLARLTQDEVDRITGEDAYPLTPMQAGMVFHGLGEQGAYFQQTTFVVDGVPDSAALARSWQRVVDRTPVLRSSVLWEGVREPLQVVHEHAEVPFTFLDWSDLDEAARAERLSALLAADRSVGIDLATPPLMRVAIIRLAPATVRVLWTFHHVLLDGWSVFQVLSDVLGEPAERPPFRDYVAWLADQDGQAAERHWRQVLGTFDAPTPLPADRPALGPATSSARHSVELTEAESARLYEFAREHRLTPSAIVQGAWALLLARSSGRRDVCFGATVSGRPADLPGVDAITGIFINTLPVRVRVDGARPVAEWLRDLQAAQAESRRFEHVPLTALRAWSGVEAGAALFDSAVVFENYPVDLADGMGLRELEAVETTSFPLSATVYPARRLGVLLGYEPAMFDAGTVARLGERLTALLVGLTADPDRPVARVPWLSEDERRRVLVEWNGRGHSAPRTTIPARFAEQAARTPDRVAVALADDRLTYRELDERANRLAHHLIGLGASPERLVALLLPRSVDLVVAVLGVLKSGAAYLPIDPAYPADRIAGVLADADPAVVLDAVPDLTGYPATAPDVRLTPDNAAYVIYTSGSTGRPKGVVIPHGNVIRLFSATNHWFHFDHTDVWTLFHSYAFDFSVWELWGPLLHGGRLVVVPHDTSRTPRDFARLLREEGVTVLNQTPSAFYQLIPEQPDARYIIFGGEALDQHKLHNWHGTGQLVNMYGITETTVHVTHTHADGTIGEPIPDLRVYVLDDDLQPTPPGITGEMHIAGPGLARGYLNRPGLTAQRFIANPYGPPGTRLYRTGDLARWHNGKLHYHGRTDHQLKIRGFRIEPGEVEVVLGAHPAVAQVVVLEQDQRLVAYYVPNGPVQVSELRGHASAVLPEHMVPSAFVALDRLPLNANGKLDRVALPAPERDAVTSTDYVAPRTGTEEAIAAIWADELDVDRVGVEDSFFALGGDSIRSLRITSRTKAAFGVDLSPRDVLTARTVSSLADLVEDLVLADLEALADREA</sequence>
<dbReference type="NCBIfam" id="TIGR01733">
    <property type="entry name" value="AA-adenyl-dom"/>
    <property type="match status" value="2"/>
</dbReference>
<evidence type="ECO:0000259" key="7">
    <source>
        <dbReference type="PROSITE" id="PS50075"/>
    </source>
</evidence>